<dbReference type="Proteomes" id="UP000324222">
    <property type="component" value="Unassembled WGS sequence"/>
</dbReference>
<feature type="compositionally biased region" description="Basic and acidic residues" evidence="1">
    <location>
        <begin position="19"/>
        <end position="37"/>
    </location>
</feature>
<gene>
    <name evidence="2" type="ORF">E2C01_002851</name>
</gene>
<feature type="region of interest" description="Disordered" evidence="1">
    <location>
        <begin position="1"/>
        <end position="37"/>
    </location>
</feature>
<proteinExistence type="predicted"/>
<accession>A0A5B7CL01</accession>
<evidence type="ECO:0000313" key="3">
    <source>
        <dbReference type="Proteomes" id="UP000324222"/>
    </source>
</evidence>
<organism evidence="2 3">
    <name type="scientific">Portunus trituberculatus</name>
    <name type="common">Swimming crab</name>
    <name type="synonym">Neptunus trituberculatus</name>
    <dbReference type="NCBI Taxonomy" id="210409"/>
    <lineage>
        <taxon>Eukaryota</taxon>
        <taxon>Metazoa</taxon>
        <taxon>Ecdysozoa</taxon>
        <taxon>Arthropoda</taxon>
        <taxon>Crustacea</taxon>
        <taxon>Multicrustacea</taxon>
        <taxon>Malacostraca</taxon>
        <taxon>Eumalacostraca</taxon>
        <taxon>Eucarida</taxon>
        <taxon>Decapoda</taxon>
        <taxon>Pleocyemata</taxon>
        <taxon>Brachyura</taxon>
        <taxon>Eubrachyura</taxon>
        <taxon>Portunoidea</taxon>
        <taxon>Portunidae</taxon>
        <taxon>Portuninae</taxon>
        <taxon>Portunus</taxon>
    </lineage>
</organism>
<dbReference type="AlphaFoldDB" id="A0A5B7CL01"/>
<keyword evidence="3" id="KW-1185">Reference proteome</keyword>
<name>A0A5B7CL01_PORTR</name>
<sequence length="83" mass="9294">MTTCDLDLSPQDNVTPPREIVEQRGEEQQRQKQGKGENRCCAAVRRTRLHRCDLIGGCQRKRGRNGGSVAVQVEFGQRGNVSK</sequence>
<reference evidence="2 3" key="1">
    <citation type="submission" date="2019-05" db="EMBL/GenBank/DDBJ databases">
        <title>Another draft genome of Portunus trituberculatus and its Hox gene families provides insights of decapod evolution.</title>
        <authorList>
            <person name="Jeong J.-H."/>
            <person name="Song I."/>
            <person name="Kim S."/>
            <person name="Choi T."/>
            <person name="Kim D."/>
            <person name="Ryu S."/>
            <person name="Kim W."/>
        </authorList>
    </citation>
    <scope>NUCLEOTIDE SEQUENCE [LARGE SCALE GENOMIC DNA]</scope>
    <source>
        <tissue evidence="2">Muscle</tissue>
    </source>
</reference>
<dbReference type="EMBL" id="VSRR010000106">
    <property type="protein sequence ID" value="MPC10219.1"/>
    <property type="molecule type" value="Genomic_DNA"/>
</dbReference>
<protein>
    <submittedName>
        <fullName evidence="2">Uncharacterized protein</fullName>
    </submittedName>
</protein>
<evidence type="ECO:0000256" key="1">
    <source>
        <dbReference type="SAM" id="MobiDB-lite"/>
    </source>
</evidence>
<comment type="caution">
    <text evidence="2">The sequence shown here is derived from an EMBL/GenBank/DDBJ whole genome shotgun (WGS) entry which is preliminary data.</text>
</comment>
<evidence type="ECO:0000313" key="2">
    <source>
        <dbReference type="EMBL" id="MPC10219.1"/>
    </source>
</evidence>